<evidence type="ECO:0000256" key="1">
    <source>
        <dbReference type="SAM" id="MobiDB-lite"/>
    </source>
</evidence>
<evidence type="ECO:0000313" key="2">
    <source>
        <dbReference type="EMBL" id="KGO86549.1"/>
    </source>
</evidence>
<dbReference type="EMBL" id="JRLX01000009">
    <property type="protein sequence ID" value="KGO86549.1"/>
    <property type="molecule type" value="Genomic_DNA"/>
</dbReference>
<dbReference type="AlphaFoldDB" id="A0A0A2M2Q9"/>
<sequence length="59" mass="7180">MQRHPANRREADKAESRNRAYKMRKRSAAYKNLKFNPKRMIMQFITYKIVSFFHETVTS</sequence>
<proteinExistence type="predicted"/>
<accession>A0A0A2M2Q9</accession>
<evidence type="ECO:0000313" key="3">
    <source>
        <dbReference type="Proteomes" id="UP000030152"/>
    </source>
</evidence>
<dbReference type="Proteomes" id="UP000030152">
    <property type="component" value="Unassembled WGS sequence"/>
</dbReference>
<reference evidence="2 3" key="1">
    <citation type="submission" date="2013-09" db="EMBL/GenBank/DDBJ databases">
        <authorList>
            <person name="Zeng Z."/>
            <person name="Chen C."/>
        </authorList>
    </citation>
    <scope>NUCLEOTIDE SEQUENCE [LARGE SCALE GENOMIC DNA]</scope>
    <source>
        <strain evidence="2 3">WB 3.3-2</strain>
    </source>
</reference>
<name>A0A0A2M2Q9_9FLAO</name>
<keyword evidence="3" id="KW-1185">Reference proteome</keyword>
<feature type="compositionally biased region" description="Basic and acidic residues" evidence="1">
    <location>
        <begin position="7"/>
        <end position="18"/>
    </location>
</feature>
<gene>
    <name evidence="2" type="ORF">Q765_09985</name>
</gene>
<protein>
    <submittedName>
        <fullName evidence="2">Uncharacterized protein</fullName>
    </submittedName>
</protein>
<organism evidence="2 3">
    <name type="scientific">Flavobacterium rivuli WB 3.3-2 = DSM 21788</name>
    <dbReference type="NCBI Taxonomy" id="1121895"/>
    <lineage>
        <taxon>Bacteria</taxon>
        <taxon>Pseudomonadati</taxon>
        <taxon>Bacteroidota</taxon>
        <taxon>Flavobacteriia</taxon>
        <taxon>Flavobacteriales</taxon>
        <taxon>Flavobacteriaceae</taxon>
        <taxon>Flavobacterium</taxon>
    </lineage>
</organism>
<feature type="region of interest" description="Disordered" evidence="1">
    <location>
        <begin position="1"/>
        <end position="22"/>
    </location>
</feature>
<comment type="caution">
    <text evidence="2">The sequence shown here is derived from an EMBL/GenBank/DDBJ whole genome shotgun (WGS) entry which is preliminary data.</text>
</comment>
<dbReference type="RefSeq" id="WP_020214233.1">
    <property type="nucleotide sequence ID" value="NZ_JRLX01000009.1"/>
</dbReference>